<gene>
    <name evidence="4" type="ORF">V6N11_031133</name>
</gene>
<proteinExistence type="predicted"/>
<evidence type="ECO:0000313" key="5">
    <source>
        <dbReference type="Proteomes" id="UP001396334"/>
    </source>
</evidence>
<evidence type="ECO:0000313" key="4">
    <source>
        <dbReference type="EMBL" id="KAK8483479.1"/>
    </source>
</evidence>
<keyword evidence="5" id="KW-1185">Reference proteome</keyword>
<dbReference type="Gene3D" id="1.10.510.10">
    <property type="entry name" value="Transferase(Phosphotransferase) domain 1"/>
    <property type="match status" value="1"/>
</dbReference>
<accession>A0ABR1ZS60</accession>
<keyword evidence="3" id="KW-0472">Membrane</keyword>
<comment type="subcellular location">
    <subcellularLocation>
        <location evidence="1">Membrane</location>
    </subcellularLocation>
</comment>
<dbReference type="PANTHER" id="PTHR47985:SF24">
    <property type="entry name" value="PROTEIN KINASE SUPERFAMILY PROTEIN"/>
    <property type="match status" value="1"/>
</dbReference>
<dbReference type="PANTHER" id="PTHR47985">
    <property type="entry name" value="OS07G0668900 PROTEIN"/>
    <property type="match status" value="1"/>
</dbReference>
<comment type="caution">
    <text evidence="4">The sequence shown here is derived from an EMBL/GenBank/DDBJ whole genome shotgun (WGS) entry which is preliminary data.</text>
</comment>
<keyword evidence="2" id="KW-0808">Transferase</keyword>
<evidence type="ECO:0000256" key="2">
    <source>
        <dbReference type="ARBA" id="ARBA00022527"/>
    </source>
</evidence>
<dbReference type="Proteomes" id="UP001396334">
    <property type="component" value="Unassembled WGS sequence"/>
</dbReference>
<dbReference type="EMBL" id="JBBPBN010000654">
    <property type="protein sequence ID" value="KAK8483479.1"/>
    <property type="molecule type" value="Genomic_DNA"/>
</dbReference>
<name>A0ABR1ZS60_9ROSI</name>
<sequence>MSPTRCQSLVTWVMPQLTDRSKLPNIVDPVIKDTMDLKHLYQVAAVTVLCIQPEPSYRPLITDVLHSLIPLVPVELGGSLRVT</sequence>
<reference evidence="4 5" key="1">
    <citation type="journal article" date="2024" name="G3 (Bethesda)">
        <title>Genome assembly of Hibiscus sabdariffa L. provides insights into metabolisms of medicinal natural products.</title>
        <authorList>
            <person name="Kim T."/>
        </authorList>
    </citation>
    <scope>NUCLEOTIDE SEQUENCE [LARGE SCALE GENOMIC DNA]</scope>
    <source>
        <strain evidence="4">TK-2024</strain>
        <tissue evidence="4">Old leaves</tissue>
    </source>
</reference>
<evidence type="ECO:0000256" key="3">
    <source>
        <dbReference type="ARBA" id="ARBA00023136"/>
    </source>
</evidence>
<organism evidence="4 5">
    <name type="scientific">Hibiscus sabdariffa</name>
    <name type="common">roselle</name>
    <dbReference type="NCBI Taxonomy" id="183260"/>
    <lineage>
        <taxon>Eukaryota</taxon>
        <taxon>Viridiplantae</taxon>
        <taxon>Streptophyta</taxon>
        <taxon>Embryophyta</taxon>
        <taxon>Tracheophyta</taxon>
        <taxon>Spermatophyta</taxon>
        <taxon>Magnoliopsida</taxon>
        <taxon>eudicotyledons</taxon>
        <taxon>Gunneridae</taxon>
        <taxon>Pentapetalae</taxon>
        <taxon>rosids</taxon>
        <taxon>malvids</taxon>
        <taxon>Malvales</taxon>
        <taxon>Malvaceae</taxon>
        <taxon>Malvoideae</taxon>
        <taxon>Hibiscus</taxon>
    </lineage>
</organism>
<keyword evidence="2" id="KW-0723">Serine/threonine-protein kinase</keyword>
<protein>
    <submittedName>
        <fullName evidence="4">Uncharacterized protein</fullName>
    </submittedName>
</protein>
<keyword evidence="2" id="KW-0418">Kinase</keyword>
<evidence type="ECO:0000256" key="1">
    <source>
        <dbReference type="ARBA" id="ARBA00004370"/>
    </source>
</evidence>